<organism evidence="13 14">
    <name type="scientific">Papilio machaon</name>
    <name type="common">Old World swallowtail butterfly</name>
    <dbReference type="NCBI Taxonomy" id="76193"/>
    <lineage>
        <taxon>Eukaryota</taxon>
        <taxon>Metazoa</taxon>
        <taxon>Ecdysozoa</taxon>
        <taxon>Arthropoda</taxon>
        <taxon>Hexapoda</taxon>
        <taxon>Insecta</taxon>
        <taxon>Pterygota</taxon>
        <taxon>Neoptera</taxon>
        <taxon>Endopterygota</taxon>
        <taxon>Lepidoptera</taxon>
        <taxon>Glossata</taxon>
        <taxon>Ditrysia</taxon>
        <taxon>Papilionoidea</taxon>
        <taxon>Papilionidae</taxon>
        <taxon>Papilioninae</taxon>
        <taxon>Papilio</taxon>
    </lineage>
</organism>
<dbReference type="InterPro" id="IPR036291">
    <property type="entry name" value="NAD(P)-bd_dom_sf"/>
</dbReference>
<dbReference type="Proteomes" id="UP000053240">
    <property type="component" value="Unassembled WGS sequence"/>
</dbReference>
<comment type="catalytic activity">
    <reaction evidence="9">
        <text>(1R,2R)-1,2-dihydrobenzene-1,2-diol + NADP(+) = catechol + NADPH + H(+)</text>
        <dbReference type="Rhea" id="RHEA:16729"/>
        <dbReference type="ChEBI" id="CHEBI:10702"/>
        <dbReference type="ChEBI" id="CHEBI:15378"/>
        <dbReference type="ChEBI" id="CHEBI:18135"/>
        <dbReference type="ChEBI" id="CHEBI:57783"/>
        <dbReference type="ChEBI" id="CHEBI:58349"/>
        <dbReference type="EC" id="1.3.1.20"/>
    </reaction>
</comment>
<dbReference type="EMBL" id="KQ460226">
    <property type="protein sequence ID" value="KPJ16469.1"/>
    <property type="molecule type" value="Genomic_DNA"/>
</dbReference>
<dbReference type="EC" id="1.3.1.20" evidence="3"/>
<dbReference type="GO" id="GO:0000166">
    <property type="term" value="F:nucleotide binding"/>
    <property type="evidence" value="ECO:0007669"/>
    <property type="project" value="InterPro"/>
</dbReference>
<name>A0A0N0PDT1_PAPMA</name>
<evidence type="ECO:0000256" key="5">
    <source>
        <dbReference type="ARBA" id="ARBA00040603"/>
    </source>
</evidence>
<evidence type="ECO:0000256" key="1">
    <source>
        <dbReference type="ARBA" id="ARBA00010928"/>
    </source>
</evidence>
<reference evidence="13 14" key="1">
    <citation type="journal article" date="2015" name="Nat. Commun.">
        <title>Outbred genome sequencing and CRISPR/Cas9 gene editing in butterflies.</title>
        <authorList>
            <person name="Li X."/>
            <person name="Fan D."/>
            <person name="Zhang W."/>
            <person name="Liu G."/>
            <person name="Zhang L."/>
            <person name="Zhao L."/>
            <person name="Fang X."/>
            <person name="Chen L."/>
            <person name="Dong Y."/>
            <person name="Chen Y."/>
            <person name="Ding Y."/>
            <person name="Zhao R."/>
            <person name="Feng M."/>
            <person name="Zhu Y."/>
            <person name="Feng Y."/>
            <person name="Jiang X."/>
            <person name="Zhu D."/>
            <person name="Xiang H."/>
            <person name="Feng X."/>
            <person name="Li S."/>
            <person name="Wang J."/>
            <person name="Zhang G."/>
            <person name="Kronforst M.R."/>
            <person name="Wang W."/>
        </authorList>
    </citation>
    <scope>NUCLEOTIDE SEQUENCE [LARGE SCALE GENOMIC DNA]</scope>
    <source>
        <strain evidence="13">Ya'a_city_454_Pm</strain>
        <tissue evidence="13">Whole body</tissue>
    </source>
</reference>
<keyword evidence="14" id="KW-1185">Reference proteome</keyword>
<feature type="domain" description="GFO/IDH/MocA-like oxidoreductase" evidence="12">
    <location>
        <begin position="147"/>
        <end position="259"/>
    </location>
</feature>
<evidence type="ECO:0000256" key="6">
    <source>
        <dbReference type="ARBA" id="ARBA00042926"/>
    </source>
</evidence>
<evidence type="ECO:0000256" key="2">
    <source>
        <dbReference type="ARBA" id="ARBA00023002"/>
    </source>
</evidence>
<evidence type="ECO:0000256" key="8">
    <source>
        <dbReference type="ARBA" id="ARBA00043025"/>
    </source>
</evidence>
<dbReference type="Pfam" id="PF22725">
    <property type="entry name" value="GFO_IDH_MocA_C3"/>
    <property type="match status" value="1"/>
</dbReference>
<dbReference type="InterPro" id="IPR050984">
    <property type="entry name" value="Gfo/Idh/MocA_domain"/>
</dbReference>
<dbReference type="Pfam" id="PF01408">
    <property type="entry name" value="GFO_IDH_MocA"/>
    <property type="match status" value="1"/>
</dbReference>
<accession>A0A0N0PDT1</accession>
<dbReference type="EC" id="1.1.1.179" evidence="4"/>
<dbReference type="SUPFAM" id="SSF55347">
    <property type="entry name" value="Glyceraldehyde-3-phosphate dehydrogenase-like, C-terminal domain"/>
    <property type="match status" value="1"/>
</dbReference>
<evidence type="ECO:0000256" key="4">
    <source>
        <dbReference type="ARBA" id="ARBA00038984"/>
    </source>
</evidence>
<dbReference type="AlphaFoldDB" id="A0A0N0PDT1"/>
<evidence type="ECO:0000256" key="7">
    <source>
        <dbReference type="ARBA" id="ARBA00042988"/>
    </source>
</evidence>
<dbReference type="InParanoid" id="A0A0N0PDT1"/>
<dbReference type="SUPFAM" id="SSF51735">
    <property type="entry name" value="NAD(P)-binding Rossmann-fold domains"/>
    <property type="match status" value="1"/>
</dbReference>
<feature type="domain" description="Gfo/Idh/MocA-like oxidoreductase N-terminal" evidence="11">
    <location>
        <begin position="16"/>
        <end position="133"/>
    </location>
</feature>
<gene>
    <name evidence="13" type="ORF">RR48_05548</name>
</gene>
<dbReference type="STRING" id="76193.A0A0N0PDT1"/>
<evidence type="ECO:0000256" key="9">
    <source>
        <dbReference type="ARBA" id="ARBA00047423"/>
    </source>
</evidence>
<dbReference type="InterPro" id="IPR055170">
    <property type="entry name" value="GFO_IDH_MocA-like_dom"/>
</dbReference>
<comment type="similarity">
    <text evidence="1">Belongs to the Gfo/Idh/MocA family.</text>
</comment>
<evidence type="ECO:0000256" key="10">
    <source>
        <dbReference type="ARBA" id="ARBA00049233"/>
    </source>
</evidence>
<evidence type="ECO:0000256" key="3">
    <source>
        <dbReference type="ARBA" id="ARBA00038853"/>
    </source>
</evidence>
<dbReference type="Gene3D" id="3.40.50.720">
    <property type="entry name" value="NAD(P)-binding Rossmann-like Domain"/>
    <property type="match status" value="1"/>
</dbReference>
<dbReference type="GO" id="GO:0047837">
    <property type="term" value="F:D-xylose 1-dehydrogenase (NADP+) activity"/>
    <property type="evidence" value="ECO:0007669"/>
    <property type="project" value="UniProtKB-EC"/>
</dbReference>
<protein>
    <recommendedName>
        <fullName evidence="5">Trans-1,2-dihydrobenzene-1,2-diol dehydrogenase</fullName>
        <ecNumber evidence="4">1.1.1.179</ecNumber>
        <ecNumber evidence="3">1.3.1.20</ecNumber>
    </recommendedName>
    <alternativeName>
        <fullName evidence="8">D-xylose 1-dehydrogenase</fullName>
    </alternativeName>
    <alternativeName>
        <fullName evidence="7">D-xylose-NADP dehydrogenase</fullName>
    </alternativeName>
    <alternativeName>
        <fullName evidence="6">Dimeric dihydrodiol dehydrogenase</fullName>
    </alternativeName>
</protein>
<evidence type="ECO:0000313" key="14">
    <source>
        <dbReference type="Proteomes" id="UP000053240"/>
    </source>
</evidence>
<dbReference type="InterPro" id="IPR000683">
    <property type="entry name" value="Gfo/Idh/MocA-like_OxRdtase_N"/>
</dbReference>
<evidence type="ECO:0000313" key="13">
    <source>
        <dbReference type="EMBL" id="KPJ16469.1"/>
    </source>
</evidence>
<evidence type="ECO:0000259" key="12">
    <source>
        <dbReference type="Pfam" id="PF22725"/>
    </source>
</evidence>
<sequence>MDRHSTLENLQMTLTLNWGIAGVGMISHDFLTAMSNLSSDQHKVVAIAGKDLSRAHRLAMLHNINTAYEGYESLANDSSIDIVFVSVMNLQHYDVAKLMLENGKHVLCEKPMGMTYKQTKSLVDLAREKKLFLLEGMWSRFFPAYDALDKHIATGGLGDVYHVNVQFGVEINDIERNLMKDLGGGAVMDLGLYMLQLVQFVYKEPPTDIMCTGHLSKAGVDESLSCALKYKGGRTATISAHTRVTMTNRAEITGTKGTIALEYFWCPTTLQISAANNTEWTLPKGKYSYHFHNSAGLSYQIQECWDCLAKEYLVFQLEYFWCPTTLQISAANNTEWTLPKGKYSYHFHNSAGLSYQIQECWDCLAKGLLESPKMSLDESILFSKLTDTMRAQLGVLDVGL</sequence>
<proteinExistence type="inferred from homology"/>
<dbReference type="Gene3D" id="3.30.360.10">
    <property type="entry name" value="Dihydrodipicolinate Reductase, domain 2"/>
    <property type="match status" value="2"/>
</dbReference>
<dbReference type="GO" id="GO:0047115">
    <property type="term" value="F:trans-1,2-dihydrobenzene-1,2-diol dehydrogenase activity"/>
    <property type="evidence" value="ECO:0007669"/>
    <property type="project" value="UniProtKB-EC"/>
</dbReference>
<comment type="catalytic activity">
    <reaction evidence="10">
        <text>D-xylose + NADP(+) = D-xylono-1,5-lactone + NADPH + H(+)</text>
        <dbReference type="Rhea" id="RHEA:22000"/>
        <dbReference type="ChEBI" id="CHEBI:15378"/>
        <dbReference type="ChEBI" id="CHEBI:15867"/>
        <dbReference type="ChEBI" id="CHEBI:53455"/>
        <dbReference type="ChEBI" id="CHEBI:57783"/>
        <dbReference type="ChEBI" id="CHEBI:58349"/>
        <dbReference type="EC" id="1.1.1.179"/>
    </reaction>
</comment>
<dbReference type="PANTHER" id="PTHR22604:SF105">
    <property type="entry name" value="TRANS-1,2-DIHYDROBENZENE-1,2-DIOL DEHYDROGENASE"/>
    <property type="match status" value="1"/>
</dbReference>
<keyword evidence="2" id="KW-0560">Oxidoreductase</keyword>
<evidence type="ECO:0000259" key="11">
    <source>
        <dbReference type="Pfam" id="PF01408"/>
    </source>
</evidence>
<dbReference type="PANTHER" id="PTHR22604">
    <property type="entry name" value="OXIDOREDUCTASES"/>
    <property type="match status" value="1"/>
</dbReference>